<dbReference type="EnsemblPlants" id="EMT26519">
    <property type="protein sequence ID" value="EMT26519"/>
    <property type="gene ID" value="F775_23828"/>
</dbReference>
<proteinExistence type="predicted"/>
<sequence>MAMRVDSAILAVVVAFLLPLRLLSLCARLNSSGSAGDLRRSCSALAIAAALLATFFALPRHDGGRTGQCAASVGSPWEEGTGREVRVGIEQLKLQLYRLESLWENKSKAPDDKGDASEEDAEFVKAMGLDIQALIKEQENIKVRILAAESRKMNSDIYNVWSLANDTEKTVEALHSDVQKSELYLDYKEHYHGTVRGFLFFMAFSFRFSCVDVYFYCATAQIIMDESRKMNSNAHQIWSLAKDTAKKVESLYTDVAKKKNTKEGVLPHSYLARRFYLELFMGIIQYMDLHVVQSVIDISKKMESNIHKAWSYAKQTEKRVEDICSDVKKDIPIRSRIAGLPPSKNVAPSGDLNMRHWVE</sequence>
<evidence type="ECO:0000313" key="1">
    <source>
        <dbReference type="EnsemblPlants" id="EMT26519"/>
    </source>
</evidence>
<organism evidence="1">
    <name type="scientific">Aegilops tauschii</name>
    <name type="common">Tausch's goatgrass</name>
    <name type="synonym">Aegilops squarrosa</name>
    <dbReference type="NCBI Taxonomy" id="37682"/>
    <lineage>
        <taxon>Eukaryota</taxon>
        <taxon>Viridiplantae</taxon>
        <taxon>Streptophyta</taxon>
        <taxon>Embryophyta</taxon>
        <taxon>Tracheophyta</taxon>
        <taxon>Spermatophyta</taxon>
        <taxon>Magnoliopsida</taxon>
        <taxon>Liliopsida</taxon>
        <taxon>Poales</taxon>
        <taxon>Poaceae</taxon>
        <taxon>BOP clade</taxon>
        <taxon>Pooideae</taxon>
        <taxon>Triticodae</taxon>
        <taxon>Triticeae</taxon>
        <taxon>Triticinae</taxon>
        <taxon>Aegilops</taxon>
    </lineage>
</organism>
<dbReference type="PANTHER" id="PTHR34360:SF6">
    <property type="entry name" value="OS02G0306550 PROTEIN"/>
    <property type="match status" value="1"/>
</dbReference>
<dbReference type="PANTHER" id="PTHR34360">
    <property type="entry name" value="OS08G0519400 PROTEIN"/>
    <property type="match status" value="1"/>
</dbReference>
<dbReference type="AlphaFoldDB" id="M8BX33"/>
<accession>M8BX33</accession>
<name>M8BX33_AEGTA</name>
<protein>
    <submittedName>
        <fullName evidence="1">Uncharacterized protein</fullName>
    </submittedName>
</protein>
<reference evidence="1" key="1">
    <citation type="submission" date="2015-06" db="UniProtKB">
        <authorList>
            <consortium name="EnsemblPlants"/>
        </authorList>
    </citation>
    <scope>IDENTIFICATION</scope>
</reference>